<dbReference type="AlphaFoldDB" id="A0A367L578"/>
<reference evidence="3 4" key="1">
    <citation type="journal article" date="2015" name="BMC Genomics">
        <title>Insights from the genome of Ophiocordyceps polyrhachis-furcata to pathogenicity and host specificity in insect fungi.</title>
        <authorList>
            <person name="Wichadakul D."/>
            <person name="Kobmoo N."/>
            <person name="Ingsriswang S."/>
            <person name="Tangphatsornruang S."/>
            <person name="Chantasingh D."/>
            <person name="Luangsa-ard J.J."/>
            <person name="Eurwilaichitr L."/>
        </authorList>
    </citation>
    <scope>NUCLEOTIDE SEQUENCE [LARGE SCALE GENOMIC DNA]</scope>
    <source>
        <strain evidence="3 4">BCC 54312</strain>
    </source>
</reference>
<feature type="region of interest" description="Disordered" evidence="1">
    <location>
        <begin position="67"/>
        <end position="88"/>
    </location>
</feature>
<sequence>MTMRKRPVLEIVMLLLSCHLRSAAGMELWPYQPAMEGPGQGLNRFTGSVGLTTAVTVVENKGYRTARSAETEALPETPDGLDQTWHDPWPYDSPSVMKEYESLEIKDYKELLDTLSVSGSVSIAGYGQQADLMSSYLNKETFEQASFTYLIRINVKHQPNTRNSYVFNPIPNIEHNKTAATKAYGDAYIKKFITGGAFYARVSIVARSKAVESEVGLAAKAAFSGWGVGGMISVEMQKGMSTLSQHSSIEISKMSLGQRKHNTANVPYTKGKAIYSIIEKLKKEADEFYEDAVNHNSYLYALIDDYHTAEGFNEYAYEPNEYAEVRRESRDLLDRYLEFRRLEDLIIRTPTTRFRGHRSTRRKFHQRCADHINKVHAWIQKTEKDPSQGLEVPYDDPWEFRKEVVSKIEAERVKLFNNGGRYYVWDHLSRQRKSHALWEVEVYARQVDETSRLVCGESEDWAIDKRYGNALCVMDSELPPNYIKWFEAWVYNHEVVDVTSDRVVELARRPFDNYERVYGHNHLRNASERLLEGDFLLFYPLSARRLRDDTCLDGPCTRYG</sequence>
<protein>
    <recommendedName>
        <fullName evidence="5">Heat-labile enterotoxin</fullName>
    </recommendedName>
</protein>
<dbReference type="STRING" id="1330021.A0A367L578"/>
<keyword evidence="4" id="KW-1185">Reference proteome</keyword>
<feature type="chain" id="PRO_5016991840" description="Heat-labile enterotoxin" evidence="2">
    <location>
        <begin position="26"/>
        <end position="560"/>
    </location>
</feature>
<evidence type="ECO:0000313" key="3">
    <source>
        <dbReference type="EMBL" id="RCI09580.1"/>
    </source>
</evidence>
<comment type="caution">
    <text evidence="3">The sequence shown here is derived from an EMBL/GenBank/DDBJ whole genome shotgun (WGS) entry which is preliminary data.</text>
</comment>
<keyword evidence="2" id="KW-0732">Signal</keyword>
<accession>A0A367L578</accession>
<dbReference type="Proteomes" id="UP000253664">
    <property type="component" value="Unassembled WGS sequence"/>
</dbReference>
<evidence type="ECO:0000313" key="4">
    <source>
        <dbReference type="Proteomes" id="UP000253664"/>
    </source>
</evidence>
<organism evidence="3 4">
    <name type="scientific">Ophiocordyceps polyrhachis-furcata BCC 54312</name>
    <dbReference type="NCBI Taxonomy" id="1330021"/>
    <lineage>
        <taxon>Eukaryota</taxon>
        <taxon>Fungi</taxon>
        <taxon>Dikarya</taxon>
        <taxon>Ascomycota</taxon>
        <taxon>Pezizomycotina</taxon>
        <taxon>Sordariomycetes</taxon>
        <taxon>Hypocreomycetidae</taxon>
        <taxon>Hypocreales</taxon>
        <taxon>Ophiocordycipitaceae</taxon>
        <taxon>Ophiocordyceps</taxon>
    </lineage>
</organism>
<gene>
    <name evidence="3" type="ORF">L249_4123</name>
</gene>
<feature type="signal peptide" evidence="2">
    <location>
        <begin position="1"/>
        <end position="25"/>
    </location>
</feature>
<name>A0A367L578_9HYPO</name>
<evidence type="ECO:0008006" key="5">
    <source>
        <dbReference type="Google" id="ProtNLM"/>
    </source>
</evidence>
<evidence type="ECO:0000256" key="1">
    <source>
        <dbReference type="SAM" id="MobiDB-lite"/>
    </source>
</evidence>
<evidence type="ECO:0000256" key="2">
    <source>
        <dbReference type="SAM" id="SignalP"/>
    </source>
</evidence>
<dbReference type="OrthoDB" id="3231004at2759"/>
<proteinExistence type="predicted"/>
<dbReference type="EMBL" id="LKCN02000014">
    <property type="protein sequence ID" value="RCI09580.1"/>
    <property type="molecule type" value="Genomic_DNA"/>
</dbReference>